<sequence length="112" mass="12075">MAAYPEPYVVLHRPLLSGGEDEMGEPVKGWGDPVPAPVYGWAPPSPDVAIRALESGLKRDLDVYCATPFAGPGDLVVVNGTQFKVEGYADDFNHGPFAFQPGYRINLSRVEG</sequence>
<gene>
    <name evidence="1" type="ORF">DWQ67_02680</name>
</gene>
<dbReference type="EMBL" id="QQXL01000001">
    <property type="protein sequence ID" value="RKW71750.1"/>
    <property type="molecule type" value="Genomic_DNA"/>
</dbReference>
<keyword evidence="2" id="KW-1185">Reference proteome</keyword>
<organism evidence="1 2">
    <name type="scientific">Galactobacter caseinivorans</name>
    <dbReference type="NCBI Taxonomy" id="2676123"/>
    <lineage>
        <taxon>Bacteria</taxon>
        <taxon>Bacillati</taxon>
        <taxon>Actinomycetota</taxon>
        <taxon>Actinomycetes</taxon>
        <taxon>Micrococcales</taxon>
        <taxon>Micrococcaceae</taxon>
        <taxon>Galactobacter</taxon>
    </lineage>
</organism>
<name>A0A496PMI2_9MICC</name>
<evidence type="ECO:0000313" key="2">
    <source>
        <dbReference type="Proteomes" id="UP000273119"/>
    </source>
</evidence>
<evidence type="ECO:0000313" key="1">
    <source>
        <dbReference type="EMBL" id="RKW71750.1"/>
    </source>
</evidence>
<proteinExistence type="predicted"/>
<dbReference type="AlphaFoldDB" id="A0A496PMI2"/>
<evidence type="ECO:0008006" key="3">
    <source>
        <dbReference type="Google" id="ProtNLM"/>
    </source>
</evidence>
<protein>
    <recommendedName>
        <fullName evidence="3">Head-to-tail stopper</fullName>
    </recommendedName>
</protein>
<accession>A0A496PMI2</accession>
<dbReference type="Proteomes" id="UP000273119">
    <property type="component" value="Unassembled WGS sequence"/>
</dbReference>
<reference evidence="1 2" key="1">
    <citation type="submission" date="2018-07" db="EMBL/GenBank/DDBJ databases">
        <title>Arthrobacter sp. nov., isolated from raw cow's milk with high bacterial count.</title>
        <authorList>
            <person name="Hahne J."/>
            <person name="Isele D."/>
            <person name="Lipski A."/>
        </authorList>
    </citation>
    <scope>NUCLEOTIDE SEQUENCE [LARGE SCALE GENOMIC DNA]</scope>
    <source>
        <strain evidence="1 2">JZ R-183</strain>
    </source>
</reference>
<comment type="caution">
    <text evidence="1">The sequence shown here is derived from an EMBL/GenBank/DDBJ whole genome shotgun (WGS) entry which is preliminary data.</text>
</comment>